<accession>A0A4D6LHD7</accession>
<evidence type="ECO:0000313" key="1">
    <source>
        <dbReference type="EMBL" id="QCD87574.1"/>
    </source>
</evidence>
<proteinExistence type="predicted"/>
<dbReference type="Proteomes" id="UP000501690">
    <property type="component" value="Linkage Group LG3"/>
</dbReference>
<dbReference type="AlphaFoldDB" id="A0A4D6LHD7"/>
<sequence>MARSVTNAGYGLIPQRFAGRNDNEAGPSNTHITALNMVMVLPRKGSQDVMIMK</sequence>
<protein>
    <submittedName>
        <fullName evidence="1">Uncharacterized protein</fullName>
    </submittedName>
</protein>
<evidence type="ECO:0000313" key="2">
    <source>
        <dbReference type="Proteomes" id="UP000501690"/>
    </source>
</evidence>
<name>A0A4D6LHD7_VIGUN</name>
<keyword evidence="2" id="KW-1185">Reference proteome</keyword>
<gene>
    <name evidence="1" type="ORF">DEO72_LG3g2111</name>
</gene>
<reference evidence="1 2" key="1">
    <citation type="submission" date="2019-04" db="EMBL/GenBank/DDBJ databases">
        <title>An improved genome assembly and genetic linkage map for asparagus bean, Vigna unguiculata ssp. sesquipedialis.</title>
        <authorList>
            <person name="Xia Q."/>
            <person name="Zhang R."/>
            <person name="Dong Y."/>
        </authorList>
    </citation>
    <scope>NUCLEOTIDE SEQUENCE [LARGE SCALE GENOMIC DNA]</scope>
    <source>
        <tissue evidence="1">Leaf</tissue>
    </source>
</reference>
<dbReference type="EMBL" id="CP039347">
    <property type="protein sequence ID" value="QCD87574.1"/>
    <property type="molecule type" value="Genomic_DNA"/>
</dbReference>
<organism evidence="1 2">
    <name type="scientific">Vigna unguiculata</name>
    <name type="common">Cowpea</name>
    <dbReference type="NCBI Taxonomy" id="3917"/>
    <lineage>
        <taxon>Eukaryota</taxon>
        <taxon>Viridiplantae</taxon>
        <taxon>Streptophyta</taxon>
        <taxon>Embryophyta</taxon>
        <taxon>Tracheophyta</taxon>
        <taxon>Spermatophyta</taxon>
        <taxon>Magnoliopsida</taxon>
        <taxon>eudicotyledons</taxon>
        <taxon>Gunneridae</taxon>
        <taxon>Pentapetalae</taxon>
        <taxon>rosids</taxon>
        <taxon>fabids</taxon>
        <taxon>Fabales</taxon>
        <taxon>Fabaceae</taxon>
        <taxon>Papilionoideae</taxon>
        <taxon>50 kb inversion clade</taxon>
        <taxon>NPAAA clade</taxon>
        <taxon>indigoferoid/millettioid clade</taxon>
        <taxon>Phaseoleae</taxon>
        <taxon>Vigna</taxon>
    </lineage>
</organism>